<dbReference type="CTD" id="293160"/>
<evidence type="ECO:0000256" key="2">
    <source>
        <dbReference type="ARBA" id="ARBA00016161"/>
    </source>
</evidence>
<reference evidence="6" key="1">
    <citation type="submission" date="2025-08" db="UniProtKB">
        <authorList>
            <consortium name="RefSeq"/>
        </authorList>
    </citation>
    <scope>IDENTIFICATION</scope>
</reference>
<proteinExistence type="inferred from homology"/>
<dbReference type="InterPro" id="IPR026714">
    <property type="entry name" value="SMAP"/>
</dbReference>
<dbReference type="FunCoup" id="A0A6J2W8M4">
    <property type="interactions" value="952"/>
</dbReference>
<feature type="compositionally biased region" description="Basic and acidic residues" evidence="3">
    <location>
        <begin position="126"/>
        <end position="159"/>
    </location>
</feature>
<dbReference type="RefSeq" id="XP_030640629.1">
    <property type="nucleotide sequence ID" value="XM_030784769.1"/>
</dbReference>
<feature type="compositionally biased region" description="Basic and acidic residues" evidence="3">
    <location>
        <begin position="44"/>
        <end position="78"/>
    </location>
</feature>
<dbReference type="AlphaFoldDB" id="A0A6J2W8M4"/>
<protein>
    <recommendedName>
        <fullName evidence="2">Small acidic protein</fullName>
    </recommendedName>
</protein>
<feature type="domain" description="Small acidic protein-like" evidence="4">
    <location>
        <begin position="23"/>
        <end position="99"/>
    </location>
</feature>
<dbReference type="InParanoid" id="A0A6J2W8M4"/>
<evidence type="ECO:0000313" key="6">
    <source>
        <dbReference type="RefSeq" id="XP_030640629.1"/>
    </source>
</evidence>
<evidence type="ECO:0000259" key="4">
    <source>
        <dbReference type="Pfam" id="PF15477"/>
    </source>
</evidence>
<gene>
    <name evidence="6" type="primary">c1h11orf58</name>
</gene>
<name>A0A6J2W8M4_CHACN</name>
<sequence>MTSEERQGTKRPASPDELGSTQWESADLGTDERKQKFLRLMGAGKKEHTGRLVIGDHKSTSYHRSGDEDKKINSELEHQFQQGMDGKLSGRNRRHCGLGFTEPEPSTESQRSSESDQPSSLQTPEKPSDELKESQDKSDSPKAELEKKEQTDPKEDKKNTYKMAFVKSS</sequence>
<evidence type="ECO:0000256" key="1">
    <source>
        <dbReference type="ARBA" id="ARBA00006502"/>
    </source>
</evidence>
<dbReference type="OrthoDB" id="10066125at2759"/>
<dbReference type="InterPro" id="IPR028124">
    <property type="entry name" value="SMAP_dom"/>
</dbReference>
<evidence type="ECO:0000313" key="5">
    <source>
        <dbReference type="Proteomes" id="UP000504632"/>
    </source>
</evidence>
<feature type="region of interest" description="Disordered" evidence="3">
    <location>
        <begin position="1"/>
        <end position="169"/>
    </location>
</feature>
<accession>A0A6J2W8M4</accession>
<dbReference type="Proteomes" id="UP000504632">
    <property type="component" value="Chromosome 1"/>
</dbReference>
<comment type="similarity">
    <text evidence="1">Belongs to the SMAP family.</text>
</comment>
<dbReference type="PANTHER" id="PTHR22175:SF0">
    <property type="entry name" value="SMALL ACIDIC PROTEIN"/>
    <property type="match status" value="1"/>
</dbReference>
<evidence type="ECO:0000256" key="3">
    <source>
        <dbReference type="SAM" id="MobiDB-lite"/>
    </source>
</evidence>
<dbReference type="GeneID" id="115821022"/>
<feature type="compositionally biased region" description="Low complexity" evidence="3">
    <location>
        <begin position="109"/>
        <end position="122"/>
    </location>
</feature>
<organism evidence="5 6">
    <name type="scientific">Chanos chanos</name>
    <name type="common">Milkfish</name>
    <name type="synonym">Mugil chanos</name>
    <dbReference type="NCBI Taxonomy" id="29144"/>
    <lineage>
        <taxon>Eukaryota</taxon>
        <taxon>Metazoa</taxon>
        <taxon>Chordata</taxon>
        <taxon>Craniata</taxon>
        <taxon>Vertebrata</taxon>
        <taxon>Euteleostomi</taxon>
        <taxon>Actinopterygii</taxon>
        <taxon>Neopterygii</taxon>
        <taxon>Teleostei</taxon>
        <taxon>Ostariophysi</taxon>
        <taxon>Gonorynchiformes</taxon>
        <taxon>Chanidae</taxon>
        <taxon>Chanos</taxon>
    </lineage>
</organism>
<keyword evidence="5" id="KW-1185">Reference proteome</keyword>
<dbReference type="PANTHER" id="PTHR22175">
    <property type="entry name" value="SMALL ACIDIC PROTEIN-RELATED"/>
    <property type="match status" value="1"/>
</dbReference>
<dbReference type="Pfam" id="PF15477">
    <property type="entry name" value="SMAP"/>
    <property type="match status" value="1"/>
</dbReference>